<gene>
    <name evidence="2" type="ORF">PENTCL1PPCAC_5536</name>
</gene>
<organism evidence="2 3">
    <name type="scientific">Pristionchus entomophagus</name>
    <dbReference type="NCBI Taxonomy" id="358040"/>
    <lineage>
        <taxon>Eukaryota</taxon>
        <taxon>Metazoa</taxon>
        <taxon>Ecdysozoa</taxon>
        <taxon>Nematoda</taxon>
        <taxon>Chromadorea</taxon>
        <taxon>Rhabditida</taxon>
        <taxon>Rhabditina</taxon>
        <taxon>Diplogasteromorpha</taxon>
        <taxon>Diplogasteroidea</taxon>
        <taxon>Neodiplogasteridae</taxon>
        <taxon>Pristionchus</taxon>
    </lineage>
</organism>
<dbReference type="EMBL" id="BTSX01000002">
    <property type="protein sequence ID" value="GMS83361.1"/>
    <property type="molecule type" value="Genomic_DNA"/>
</dbReference>
<evidence type="ECO:0000313" key="2">
    <source>
        <dbReference type="EMBL" id="GMS83361.1"/>
    </source>
</evidence>
<proteinExistence type="predicted"/>
<name>A0AAV5SV07_9BILA</name>
<evidence type="ECO:0000256" key="1">
    <source>
        <dbReference type="SAM" id="Phobius"/>
    </source>
</evidence>
<keyword evidence="3" id="KW-1185">Reference proteome</keyword>
<dbReference type="AlphaFoldDB" id="A0AAV5SV07"/>
<feature type="transmembrane region" description="Helical" evidence="1">
    <location>
        <begin position="7"/>
        <end position="26"/>
    </location>
</feature>
<feature type="transmembrane region" description="Helical" evidence="1">
    <location>
        <begin position="32"/>
        <end position="52"/>
    </location>
</feature>
<dbReference type="Proteomes" id="UP001432027">
    <property type="component" value="Unassembled WGS sequence"/>
</dbReference>
<feature type="transmembrane region" description="Helical" evidence="1">
    <location>
        <begin position="64"/>
        <end position="82"/>
    </location>
</feature>
<reference evidence="2" key="1">
    <citation type="submission" date="2023-10" db="EMBL/GenBank/DDBJ databases">
        <title>Genome assembly of Pristionchus species.</title>
        <authorList>
            <person name="Yoshida K."/>
            <person name="Sommer R.J."/>
        </authorList>
    </citation>
    <scope>NUCLEOTIDE SEQUENCE</scope>
    <source>
        <strain evidence="2">RS0144</strain>
    </source>
</reference>
<sequence>LQVLQRFVSFISVILNIFLLVDGCYYPIRFWSLHSFCHFIAWELALFVVITVADCGESQTACKLWITAMCVQLLFFLERAITQFPDYVSEDLRWHGFIIVKEFGVMTIVVILYVLLIGV</sequence>
<evidence type="ECO:0008006" key="4">
    <source>
        <dbReference type="Google" id="ProtNLM"/>
    </source>
</evidence>
<keyword evidence="1" id="KW-1133">Transmembrane helix</keyword>
<keyword evidence="1" id="KW-0812">Transmembrane</keyword>
<feature type="non-terminal residue" evidence="2">
    <location>
        <position position="1"/>
    </location>
</feature>
<accession>A0AAV5SV07</accession>
<evidence type="ECO:0000313" key="3">
    <source>
        <dbReference type="Proteomes" id="UP001432027"/>
    </source>
</evidence>
<feature type="non-terminal residue" evidence="2">
    <location>
        <position position="119"/>
    </location>
</feature>
<comment type="caution">
    <text evidence="2">The sequence shown here is derived from an EMBL/GenBank/DDBJ whole genome shotgun (WGS) entry which is preliminary data.</text>
</comment>
<feature type="transmembrane region" description="Helical" evidence="1">
    <location>
        <begin position="94"/>
        <end position="116"/>
    </location>
</feature>
<protein>
    <recommendedName>
        <fullName evidence="4">G protein-coupled receptor</fullName>
    </recommendedName>
</protein>
<keyword evidence="1" id="KW-0472">Membrane</keyword>